<evidence type="ECO:0000313" key="3">
    <source>
        <dbReference type="Proteomes" id="UP000053989"/>
    </source>
</evidence>
<feature type="region of interest" description="Disordered" evidence="1">
    <location>
        <begin position="40"/>
        <end position="79"/>
    </location>
</feature>
<protein>
    <submittedName>
        <fullName evidence="2">Uncharacterized protein</fullName>
    </submittedName>
</protein>
<organism evidence="2 3">
    <name type="scientific">Scleroderma citrinum Foug A</name>
    <dbReference type="NCBI Taxonomy" id="1036808"/>
    <lineage>
        <taxon>Eukaryota</taxon>
        <taxon>Fungi</taxon>
        <taxon>Dikarya</taxon>
        <taxon>Basidiomycota</taxon>
        <taxon>Agaricomycotina</taxon>
        <taxon>Agaricomycetes</taxon>
        <taxon>Agaricomycetidae</taxon>
        <taxon>Boletales</taxon>
        <taxon>Sclerodermatineae</taxon>
        <taxon>Sclerodermataceae</taxon>
        <taxon>Scleroderma</taxon>
    </lineage>
</organism>
<evidence type="ECO:0000313" key="2">
    <source>
        <dbReference type="EMBL" id="KIM50561.1"/>
    </source>
</evidence>
<sequence>MSRYYPSYQFVRHRHHPDGSTNSQSVFSEGWSNAQAVAQLPESPPTQGDIQWNRNPPYDPEGDPHIFYPTVAGPYGPGQPLPMSGNEGCGVLDQPRHQSWDSYALGDSMSPPLIPETPGDPLSSIGHQAHQFGPLGGPSAMVNLILKSLLL</sequence>
<dbReference type="Proteomes" id="UP000053989">
    <property type="component" value="Unassembled WGS sequence"/>
</dbReference>
<feature type="compositionally biased region" description="Polar residues" evidence="1">
    <location>
        <begin position="45"/>
        <end position="54"/>
    </location>
</feature>
<accession>A0A0C3D369</accession>
<dbReference type="EMBL" id="KN822382">
    <property type="protein sequence ID" value="KIM50561.1"/>
    <property type="molecule type" value="Genomic_DNA"/>
</dbReference>
<gene>
    <name evidence="2" type="ORF">SCLCIDRAFT_794551</name>
</gene>
<reference evidence="3" key="2">
    <citation type="submission" date="2015-01" db="EMBL/GenBank/DDBJ databases">
        <title>Evolutionary Origins and Diversification of the Mycorrhizal Mutualists.</title>
        <authorList>
            <consortium name="DOE Joint Genome Institute"/>
            <consortium name="Mycorrhizal Genomics Consortium"/>
            <person name="Kohler A."/>
            <person name="Kuo A."/>
            <person name="Nagy L.G."/>
            <person name="Floudas D."/>
            <person name="Copeland A."/>
            <person name="Barry K.W."/>
            <person name="Cichocki N."/>
            <person name="Veneault-Fourrey C."/>
            <person name="LaButti K."/>
            <person name="Lindquist E.A."/>
            <person name="Lipzen A."/>
            <person name="Lundell T."/>
            <person name="Morin E."/>
            <person name="Murat C."/>
            <person name="Riley R."/>
            <person name="Ohm R."/>
            <person name="Sun H."/>
            <person name="Tunlid A."/>
            <person name="Henrissat B."/>
            <person name="Grigoriev I.V."/>
            <person name="Hibbett D.S."/>
            <person name="Martin F."/>
        </authorList>
    </citation>
    <scope>NUCLEOTIDE SEQUENCE [LARGE SCALE GENOMIC DNA]</scope>
    <source>
        <strain evidence="3">Foug A</strain>
    </source>
</reference>
<dbReference type="HOGENOM" id="CLU_1732562_0_0_1"/>
<name>A0A0C3D369_9AGAM</name>
<keyword evidence="3" id="KW-1185">Reference proteome</keyword>
<dbReference type="InParanoid" id="A0A0C3D369"/>
<dbReference type="AlphaFoldDB" id="A0A0C3D369"/>
<evidence type="ECO:0000256" key="1">
    <source>
        <dbReference type="SAM" id="MobiDB-lite"/>
    </source>
</evidence>
<proteinExistence type="predicted"/>
<reference evidence="2 3" key="1">
    <citation type="submission" date="2014-04" db="EMBL/GenBank/DDBJ databases">
        <authorList>
            <consortium name="DOE Joint Genome Institute"/>
            <person name="Kuo A."/>
            <person name="Kohler A."/>
            <person name="Nagy L.G."/>
            <person name="Floudas D."/>
            <person name="Copeland A."/>
            <person name="Barry K.W."/>
            <person name="Cichocki N."/>
            <person name="Veneault-Fourrey C."/>
            <person name="LaButti K."/>
            <person name="Lindquist E.A."/>
            <person name="Lipzen A."/>
            <person name="Lundell T."/>
            <person name="Morin E."/>
            <person name="Murat C."/>
            <person name="Sun H."/>
            <person name="Tunlid A."/>
            <person name="Henrissat B."/>
            <person name="Grigoriev I.V."/>
            <person name="Hibbett D.S."/>
            <person name="Martin F."/>
            <person name="Nordberg H.P."/>
            <person name="Cantor M.N."/>
            <person name="Hua S.X."/>
        </authorList>
    </citation>
    <scope>NUCLEOTIDE SEQUENCE [LARGE SCALE GENOMIC DNA]</scope>
    <source>
        <strain evidence="2 3">Foug A</strain>
    </source>
</reference>